<protein>
    <submittedName>
        <fullName evidence="1">Uncharacterized conserved protein, DUF169 family</fullName>
    </submittedName>
</protein>
<organism evidence="1 2">
    <name type="scientific">Desulfoscipio geothermicus DSM 3669</name>
    <dbReference type="NCBI Taxonomy" id="1121426"/>
    <lineage>
        <taxon>Bacteria</taxon>
        <taxon>Bacillati</taxon>
        <taxon>Bacillota</taxon>
        <taxon>Clostridia</taxon>
        <taxon>Eubacteriales</taxon>
        <taxon>Desulfallaceae</taxon>
        <taxon>Desulfoscipio</taxon>
    </lineage>
</organism>
<dbReference type="InterPro" id="IPR003748">
    <property type="entry name" value="DUF169"/>
</dbReference>
<evidence type="ECO:0000313" key="2">
    <source>
        <dbReference type="Proteomes" id="UP000199584"/>
    </source>
</evidence>
<dbReference type="AlphaFoldDB" id="A0A1I6E0G1"/>
<keyword evidence="2" id="KW-1185">Reference proteome</keyword>
<dbReference type="STRING" id="39060.SAMN05660706_12260"/>
<dbReference type="EMBL" id="FOYM01000022">
    <property type="protein sequence ID" value="SFR11213.1"/>
    <property type="molecule type" value="Genomic_DNA"/>
</dbReference>
<sequence>MKNADYSARMVNLLGLECPPLAAKFLKPGELVPEGYDNSKKMRYCQALMMGKHGHKVLVNGDNITCPASASAFGFKPLPEKLQNGQMMTGMGLFGNPAAAAKTIGLMPRMKPGECAGVLVAPLAQADFVPDVVALEGKPEKLMWVALADIFEAGGRHGFQTGVFQATCIDSTLVPYQTGKLNANLGCYGCRDATDIPEVECLLGFPAGSLDKIVGALEKLAAKAIPRSRAKGAYNSMAACDGQN</sequence>
<gene>
    <name evidence="1" type="ORF">SAMN05660706_12260</name>
</gene>
<dbReference type="PANTHER" id="PTHR37954:SF3">
    <property type="entry name" value="DUF169 DOMAIN-CONTAINING PROTEIN"/>
    <property type="match status" value="1"/>
</dbReference>
<accession>A0A1I6E0G1</accession>
<proteinExistence type="predicted"/>
<reference evidence="2" key="1">
    <citation type="submission" date="2016-10" db="EMBL/GenBank/DDBJ databases">
        <authorList>
            <person name="Varghese N."/>
            <person name="Submissions S."/>
        </authorList>
    </citation>
    <scope>NUCLEOTIDE SEQUENCE [LARGE SCALE GENOMIC DNA]</scope>
    <source>
        <strain evidence="2">DSM 3669</strain>
    </source>
</reference>
<dbReference type="Proteomes" id="UP000199584">
    <property type="component" value="Unassembled WGS sequence"/>
</dbReference>
<dbReference type="Pfam" id="PF02596">
    <property type="entry name" value="DUF169"/>
    <property type="match status" value="1"/>
</dbReference>
<dbReference type="RefSeq" id="WP_207545185.1">
    <property type="nucleotide sequence ID" value="NZ_FOYM01000022.1"/>
</dbReference>
<dbReference type="PANTHER" id="PTHR37954">
    <property type="entry name" value="BLL4979 PROTEIN"/>
    <property type="match status" value="1"/>
</dbReference>
<name>A0A1I6E0G1_9FIRM</name>
<evidence type="ECO:0000313" key="1">
    <source>
        <dbReference type="EMBL" id="SFR11213.1"/>
    </source>
</evidence>